<feature type="region of interest" description="Disordered" evidence="1">
    <location>
        <begin position="15"/>
        <end position="58"/>
    </location>
</feature>
<gene>
    <name evidence="2" type="ORF">MKW94_021815</name>
</gene>
<comment type="caution">
    <text evidence="2">The sequence shown here is derived from an EMBL/GenBank/DDBJ whole genome shotgun (WGS) entry which is preliminary data.</text>
</comment>
<dbReference type="AlphaFoldDB" id="A0AA41SDW0"/>
<dbReference type="Proteomes" id="UP001177140">
    <property type="component" value="Unassembled WGS sequence"/>
</dbReference>
<name>A0AA41SDW0_PAPNU</name>
<evidence type="ECO:0000313" key="3">
    <source>
        <dbReference type="Proteomes" id="UP001177140"/>
    </source>
</evidence>
<feature type="compositionally biased region" description="Polar residues" evidence="1">
    <location>
        <begin position="38"/>
        <end position="53"/>
    </location>
</feature>
<accession>A0AA41SDW0</accession>
<proteinExistence type="predicted"/>
<reference evidence="2" key="1">
    <citation type="submission" date="2022-03" db="EMBL/GenBank/DDBJ databases">
        <title>A functionally conserved STORR gene fusion in Papaver species that diverged 16.8 million years ago.</title>
        <authorList>
            <person name="Catania T."/>
        </authorList>
    </citation>
    <scope>NUCLEOTIDE SEQUENCE</scope>
    <source>
        <strain evidence="2">S-191538</strain>
    </source>
</reference>
<evidence type="ECO:0000256" key="1">
    <source>
        <dbReference type="SAM" id="MobiDB-lite"/>
    </source>
</evidence>
<protein>
    <submittedName>
        <fullName evidence="2">Uncharacterized protein</fullName>
    </submittedName>
</protein>
<keyword evidence="3" id="KW-1185">Reference proteome</keyword>
<organism evidence="2 3">
    <name type="scientific">Papaver nudicaule</name>
    <name type="common">Iceland poppy</name>
    <dbReference type="NCBI Taxonomy" id="74823"/>
    <lineage>
        <taxon>Eukaryota</taxon>
        <taxon>Viridiplantae</taxon>
        <taxon>Streptophyta</taxon>
        <taxon>Embryophyta</taxon>
        <taxon>Tracheophyta</taxon>
        <taxon>Spermatophyta</taxon>
        <taxon>Magnoliopsida</taxon>
        <taxon>Ranunculales</taxon>
        <taxon>Papaveraceae</taxon>
        <taxon>Papaveroideae</taxon>
        <taxon>Papaver</taxon>
    </lineage>
</organism>
<evidence type="ECO:0000313" key="2">
    <source>
        <dbReference type="EMBL" id="MCL7033415.1"/>
    </source>
</evidence>
<dbReference type="EMBL" id="JAJJMA010134280">
    <property type="protein sequence ID" value="MCL7033415.1"/>
    <property type="molecule type" value="Genomic_DNA"/>
</dbReference>
<sequence>MCLTRLLDPKEGFIIDDAPAAKENTTQSREKKEIPGSSAETTTQSGGSKSALNKNRGENQYRKAAFEERNFSLFRWFQEQKENIGKYFKDDHDYQRLEQ</sequence>